<dbReference type="STRING" id="7238.B4IGC4"/>
<sequence length="207" mass="24012">MALVPSRATPKNERRLRRFTGRFGYQRRSGNSALSVQQATTAIPTIPSSNRIEMGATASCKKTYGSGYPEHDDPSYRKCQELKMERWIQMHYQIKQREQALAIAHHRELFYWLSGFYLSAVYGCASYYQRVRRVSALAPLLPLTFVVGYYTDWAYGSKMHRIQAEANMIMEHEQELLHWPGGLPTVAEIDEARVETEMEKKMHPHHM</sequence>
<dbReference type="InterPro" id="IPR019319">
    <property type="entry name" value="Plg-R(KT)"/>
</dbReference>
<evidence type="ECO:0000313" key="2">
    <source>
        <dbReference type="Proteomes" id="UP000001292"/>
    </source>
</evidence>
<dbReference type="Pfam" id="PF10166">
    <property type="entry name" value="DUF2368"/>
    <property type="match status" value="1"/>
</dbReference>
<dbReference type="EMBL" id="CH480835">
    <property type="protein sequence ID" value="EDW48858.1"/>
    <property type="molecule type" value="Genomic_DNA"/>
</dbReference>
<dbReference type="HOGENOM" id="CLU_115107_0_0_1"/>
<proteinExistence type="predicted"/>
<dbReference type="AlphaFoldDB" id="B4IGC4"/>
<gene>
    <name evidence="1" type="primary">Dsec\GM17560</name>
    <name evidence="1" type="ORF">Dsec_GM17560</name>
</gene>
<organism evidence="2">
    <name type="scientific">Drosophila sechellia</name>
    <name type="common">Fruit fly</name>
    <dbReference type="NCBI Taxonomy" id="7238"/>
    <lineage>
        <taxon>Eukaryota</taxon>
        <taxon>Metazoa</taxon>
        <taxon>Ecdysozoa</taxon>
        <taxon>Arthropoda</taxon>
        <taxon>Hexapoda</taxon>
        <taxon>Insecta</taxon>
        <taxon>Pterygota</taxon>
        <taxon>Neoptera</taxon>
        <taxon>Endopterygota</taxon>
        <taxon>Diptera</taxon>
        <taxon>Brachycera</taxon>
        <taxon>Muscomorpha</taxon>
        <taxon>Ephydroidea</taxon>
        <taxon>Drosophilidae</taxon>
        <taxon>Drosophila</taxon>
        <taxon>Sophophora</taxon>
    </lineage>
</organism>
<dbReference type="KEGG" id="dse:6618524"/>
<name>B4IGC4_DROSE</name>
<keyword evidence="2" id="KW-1185">Reference proteome</keyword>
<dbReference type="OMA" id="MGYYTDW"/>
<accession>B4IGC4</accession>
<dbReference type="PANTHER" id="PTHR13411:SF6">
    <property type="entry name" value="PLASMINOGEN RECEPTOR (KT)"/>
    <property type="match status" value="1"/>
</dbReference>
<reference evidence="1 2" key="1">
    <citation type="journal article" date="2007" name="Nature">
        <title>Evolution of genes and genomes on the Drosophila phylogeny.</title>
        <authorList>
            <consortium name="Drosophila 12 Genomes Consortium"/>
            <person name="Clark A.G."/>
            <person name="Eisen M.B."/>
            <person name="Smith D.R."/>
            <person name="Bergman C.M."/>
            <person name="Oliver B."/>
            <person name="Markow T.A."/>
            <person name="Kaufman T.C."/>
            <person name="Kellis M."/>
            <person name="Gelbart W."/>
            <person name="Iyer V.N."/>
            <person name="Pollard D.A."/>
            <person name="Sackton T.B."/>
            <person name="Larracuente A.M."/>
            <person name="Singh N.D."/>
            <person name="Abad J.P."/>
            <person name="Abt D.N."/>
            <person name="Adryan B."/>
            <person name="Aguade M."/>
            <person name="Akashi H."/>
            <person name="Anderson W.W."/>
            <person name="Aquadro C.F."/>
            <person name="Ardell D.H."/>
            <person name="Arguello R."/>
            <person name="Artieri C.G."/>
            <person name="Barbash D.A."/>
            <person name="Barker D."/>
            <person name="Barsanti P."/>
            <person name="Batterham P."/>
            <person name="Batzoglou S."/>
            <person name="Begun D."/>
            <person name="Bhutkar A."/>
            <person name="Blanco E."/>
            <person name="Bosak S.A."/>
            <person name="Bradley R.K."/>
            <person name="Brand A.D."/>
            <person name="Brent M.R."/>
            <person name="Brooks A.N."/>
            <person name="Brown R.H."/>
            <person name="Butlin R.K."/>
            <person name="Caggese C."/>
            <person name="Calvi B.R."/>
            <person name="Bernardo de Carvalho A."/>
            <person name="Caspi A."/>
            <person name="Castrezana S."/>
            <person name="Celniker S.E."/>
            <person name="Chang J.L."/>
            <person name="Chapple C."/>
            <person name="Chatterji S."/>
            <person name="Chinwalla A."/>
            <person name="Civetta A."/>
            <person name="Clifton S.W."/>
            <person name="Comeron J.M."/>
            <person name="Costello J.C."/>
            <person name="Coyne J.A."/>
            <person name="Daub J."/>
            <person name="David R.G."/>
            <person name="Delcher A.L."/>
            <person name="Delehaunty K."/>
            <person name="Do C.B."/>
            <person name="Ebling H."/>
            <person name="Edwards K."/>
            <person name="Eickbush T."/>
            <person name="Evans J.D."/>
            <person name="Filipski A."/>
            <person name="Findeiss S."/>
            <person name="Freyhult E."/>
            <person name="Fulton L."/>
            <person name="Fulton R."/>
            <person name="Garcia A.C."/>
            <person name="Gardiner A."/>
            <person name="Garfield D.A."/>
            <person name="Garvin B.E."/>
            <person name="Gibson G."/>
            <person name="Gilbert D."/>
            <person name="Gnerre S."/>
            <person name="Godfrey J."/>
            <person name="Good R."/>
            <person name="Gotea V."/>
            <person name="Gravely B."/>
            <person name="Greenberg A.J."/>
            <person name="Griffiths-Jones S."/>
            <person name="Gross S."/>
            <person name="Guigo R."/>
            <person name="Gustafson E.A."/>
            <person name="Haerty W."/>
            <person name="Hahn M.W."/>
            <person name="Halligan D.L."/>
            <person name="Halpern A.L."/>
            <person name="Halter G.M."/>
            <person name="Han M.V."/>
            <person name="Heger A."/>
            <person name="Hillier L."/>
            <person name="Hinrichs A.S."/>
            <person name="Holmes I."/>
            <person name="Hoskins R.A."/>
            <person name="Hubisz M.J."/>
            <person name="Hultmark D."/>
            <person name="Huntley M.A."/>
            <person name="Jaffe D.B."/>
            <person name="Jagadeeshan S."/>
            <person name="Jeck W.R."/>
            <person name="Johnson J."/>
            <person name="Jones C.D."/>
            <person name="Jordan W.C."/>
            <person name="Karpen G.H."/>
            <person name="Kataoka E."/>
            <person name="Keightley P.D."/>
            <person name="Kheradpour P."/>
            <person name="Kirkness E.F."/>
            <person name="Koerich L.B."/>
            <person name="Kristiansen K."/>
            <person name="Kudrna D."/>
            <person name="Kulathinal R.J."/>
            <person name="Kumar S."/>
            <person name="Kwok R."/>
            <person name="Lander E."/>
            <person name="Langley C.H."/>
            <person name="Lapoint R."/>
            <person name="Lazzaro B.P."/>
            <person name="Lee S.J."/>
            <person name="Levesque L."/>
            <person name="Li R."/>
            <person name="Lin C.F."/>
            <person name="Lin M.F."/>
            <person name="Lindblad-Toh K."/>
            <person name="Llopart A."/>
            <person name="Long M."/>
            <person name="Low L."/>
            <person name="Lozovsky E."/>
            <person name="Lu J."/>
            <person name="Luo M."/>
            <person name="Machado C.A."/>
            <person name="Makalowski W."/>
            <person name="Marzo M."/>
            <person name="Matsuda M."/>
            <person name="Matzkin L."/>
            <person name="McAllister B."/>
            <person name="McBride C.S."/>
            <person name="McKernan B."/>
            <person name="McKernan K."/>
            <person name="Mendez-Lago M."/>
            <person name="Minx P."/>
            <person name="Mollenhauer M.U."/>
            <person name="Montooth K."/>
            <person name="Mount S.M."/>
            <person name="Mu X."/>
            <person name="Myers E."/>
            <person name="Negre B."/>
            <person name="Newfeld S."/>
            <person name="Nielsen R."/>
            <person name="Noor M.A."/>
            <person name="O'Grady P."/>
            <person name="Pachter L."/>
            <person name="Papaceit M."/>
            <person name="Parisi M.J."/>
            <person name="Parisi M."/>
            <person name="Parts L."/>
            <person name="Pedersen J.S."/>
            <person name="Pesole G."/>
            <person name="Phillippy A.M."/>
            <person name="Ponting C.P."/>
            <person name="Pop M."/>
            <person name="Porcelli D."/>
            <person name="Powell J.R."/>
            <person name="Prohaska S."/>
            <person name="Pruitt K."/>
            <person name="Puig M."/>
            <person name="Quesneville H."/>
            <person name="Ram K.R."/>
            <person name="Rand D."/>
            <person name="Rasmussen M.D."/>
            <person name="Reed L.K."/>
            <person name="Reenan R."/>
            <person name="Reily A."/>
            <person name="Remington K.A."/>
            <person name="Rieger T.T."/>
            <person name="Ritchie M.G."/>
            <person name="Robin C."/>
            <person name="Rogers Y.H."/>
            <person name="Rohde C."/>
            <person name="Rozas J."/>
            <person name="Rubenfield M.J."/>
            <person name="Ruiz A."/>
            <person name="Russo S."/>
            <person name="Salzberg S.L."/>
            <person name="Sanchez-Gracia A."/>
            <person name="Saranga D.J."/>
            <person name="Sato H."/>
            <person name="Schaeffer S.W."/>
            <person name="Schatz M.C."/>
            <person name="Schlenke T."/>
            <person name="Schwartz R."/>
            <person name="Segarra C."/>
            <person name="Singh R.S."/>
            <person name="Sirot L."/>
            <person name="Sirota M."/>
            <person name="Sisneros N.B."/>
            <person name="Smith C.D."/>
            <person name="Smith T.F."/>
            <person name="Spieth J."/>
            <person name="Stage D.E."/>
            <person name="Stark A."/>
            <person name="Stephan W."/>
            <person name="Strausberg R.L."/>
            <person name="Strempel S."/>
            <person name="Sturgill D."/>
            <person name="Sutton G."/>
            <person name="Sutton G.G."/>
            <person name="Tao W."/>
            <person name="Teichmann S."/>
            <person name="Tobari Y.N."/>
            <person name="Tomimura Y."/>
            <person name="Tsolas J.M."/>
            <person name="Valente V.L."/>
            <person name="Venter E."/>
            <person name="Venter J.C."/>
            <person name="Vicario S."/>
            <person name="Vieira F.G."/>
            <person name="Vilella A.J."/>
            <person name="Villasante A."/>
            <person name="Walenz B."/>
            <person name="Wang J."/>
            <person name="Wasserman M."/>
            <person name="Watts T."/>
            <person name="Wilson D."/>
            <person name="Wilson R.K."/>
            <person name="Wing R.A."/>
            <person name="Wolfner M.F."/>
            <person name="Wong A."/>
            <person name="Wong G.K."/>
            <person name="Wu C.I."/>
            <person name="Wu G."/>
            <person name="Yamamoto D."/>
            <person name="Yang H.P."/>
            <person name="Yang S.P."/>
            <person name="Yorke J.A."/>
            <person name="Yoshida K."/>
            <person name="Zdobnov E."/>
            <person name="Zhang P."/>
            <person name="Zhang Y."/>
            <person name="Zimin A.V."/>
            <person name="Baldwin J."/>
            <person name="Abdouelleil A."/>
            <person name="Abdulkadir J."/>
            <person name="Abebe A."/>
            <person name="Abera B."/>
            <person name="Abreu J."/>
            <person name="Acer S.C."/>
            <person name="Aftuck L."/>
            <person name="Alexander A."/>
            <person name="An P."/>
            <person name="Anderson E."/>
            <person name="Anderson S."/>
            <person name="Arachi H."/>
            <person name="Azer M."/>
            <person name="Bachantsang P."/>
            <person name="Barry A."/>
            <person name="Bayul T."/>
            <person name="Berlin A."/>
            <person name="Bessette D."/>
            <person name="Bloom T."/>
            <person name="Blye J."/>
            <person name="Boguslavskiy L."/>
            <person name="Bonnet C."/>
            <person name="Boukhgalter B."/>
            <person name="Bourzgui I."/>
            <person name="Brown A."/>
            <person name="Cahill P."/>
            <person name="Channer S."/>
            <person name="Cheshatsang Y."/>
            <person name="Chuda L."/>
            <person name="Citroen M."/>
            <person name="Collymore A."/>
            <person name="Cooke P."/>
            <person name="Costello M."/>
            <person name="D'Aco K."/>
            <person name="Daza R."/>
            <person name="De Haan G."/>
            <person name="DeGray S."/>
            <person name="DeMaso C."/>
            <person name="Dhargay N."/>
            <person name="Dooley K."/>
            <person name="Dooley E."/>
            <person name="Doricent M."/>
            <person name="Dorje P."/>
            <person name="Dorjee K."/>
            <person name="Dupes A."/>
            <person name="Elong R."/>
            <person name="Falk J."/>
            <person name="Farina A."/>
            <person name="Faro S."/>
            <person name="Ferguson D."/>
            <person name="Fisher S."/>
            <person name="Foley C.D."/>
            <person name="Franke A."/>
            <person name="Friedrich D."/>
            <person name="Gadbois L."/>
            <person name="Gearin G."/>
            <person name="Gearin C.R."/>
            <person name="Giannoukos G."/>
            <person name="Goode T."/>
            <person name="Graham J."/>
            <person name="Grandbois E."/>
            <person name="Grewal S."/>
            <person name="Gyaltsen K."/>
            <person name="Hafez N."/>
            <person name="Hagos B."/>
            <person name="Hall J."/>
            <person name="Henson C."/>
            <person name="Hollinger A."/>
            <person name="Honan T."/>
            <person name="Huard M.D."/>
            <person name="Hughes L."/>
            <person name="Hurhula B."/>
            <person name="Husby M.E."/>
            <person name="Kamat A."/>
            <person name="Kanga B."/>
            <person name="Kashin S."/>
            <person name="Khazanovich D."/>
            <person name="Kisner P."/>
            <person name="Lance K."/>
            <person name="Lara M."/>
            <person name="Lee W."/>
            <person name="Lennon N."/>
            <person name="Letendre F."/>
            <person name="LeVine R."/>
            <person name="Lipovsky A."/>
            <person name="Liu X."/>
            <person name="Liu J."/>
            <person name="Liu S."/>
            <person name="Lokyitsang T."/>
            <person name="Lokyitsang Y."/>
            <person name="Lubonja R."/>
            <person name="Lui A."/>
            <person name="MacDonald P."/>
            <person name="Magnisalis V."/>
            <person name="Maru K."/>
            <person name="Matthews C."/>
            <person name="McCusker W."/>
            <person name="McDonough S."/>
            <person name="Mehta T."/>
            <person name="Meldrim J."/>
            <person name="Meneus L."/>
            <person name="Mihai O."/>
            <person name="Mihalev A."/>
            <person name="Mihova T."/>
            <person name="Mittelman R."/>
            <person name="Mlenga V."/>
            <person name="Montmayeur A."/>
            <person name="Mulrain L."/>
            <person name="Navidi A."/>
            <person name="Naylor J."/>
            <person name="Negash T."/>
            <person name="Nguyen T."/>
            <person name="Nguyen N."/>
            <person name="Nicol R."/>
            <person name="Norbu C."/>
            <person name="Norbu N."/>
            <person name="Novod N."/>
            <person name="O'Neill B."/>
            <person name="Osman S."/>
            <person name="Markiewicz E."/>
            <person name="Oyono O.L."/>
            <person name="Patti C."/>
            <person name="Phunkhang P."/>
            <person name="Pierre F."/>
            <person name="Priest M."/>
            <person name="Raghuraman S."/>
            <person name="Rege F."/>
            <person name="Reyes R."/>
            <person name="Rise C."/>
            <person name="Rogov P."/>
            <person name="Ross K."/>
            <person name="Ryan E."/>
            <person name="Settipalli S."/>
            <person name="Shea T."/>
            <person name="Sherpa N."/>
            <person name="Shi L."/>
            <person name="Shih D."/>
            <person name="Sparrow T."/>
            <person name="Spaulding J."/>
            <person name="Stalker J."/>
            <person name="Stange-Thomann N."/>
            <person name="Stavropoulos S."/>
            <person name="Stone C."/>
            <person name="Strader C."/>
            <person name="Tesfaye S."/>
            <person name="Thomson T."/>
            <person name="Thoulutsang Y."/>
            <person name="Thoulutsang D."/>
            <person name="Topham K."/>
            <person name="Topping I."/>
            <person name="Tsamla T."/>
            <person name="Vassiliev H."/>
            <person name="Vo A."/>
            <person name="Wangchuk T."/>
            <person name="Wangdi T."/>
            <person name="Weiand M."/>
            <person name="Wilkinson J."/>
            <person name="Wilson A."/>
            <person name="Yadav S."/>
            <person name="Young G."/>
            <person name="Yu Q."/>
            <person name="Zembek L."/>
            <person name="Zhong D."/>
            <person name="Zimmer A."/>
            <person name="Zwirko Z."/>
            <person name="Jaffe D.B."/>
            <person name="Alvarez P."/>
            <person name="Brockman W."/>
            <person name="Butler J."/>
            <person name="Chin C."/>
            <person name="Gnerre S."/>
            <person name="Grabherr M."/>
            <person name="Kleber M."/>
            <person name="Mauceli E."/>
            <person name="MacCallum I."/>
        </authorList>
    </citation>
    <scope>NUCLEOTIDE SEQUENCE [LARGE SCALE GENOMIC DNA]</scope>
    <source>
        <strain evidence="2">Rob3c / Tucson 14021-0248.25</strain>
    </source>
</reference>
<protein>
    <submittedName>
        <fullName evidence="1">GM17560</fullName>
    </submittedName>
</protein>
<dbReference type="Proteomes" id="UP000001292">
    <property type="component" value="Unassembled WGS sequence"/>
</dbReference>
<dbReference type="PhylomeDB" id="B4IGC4"/>
<dbReference type="PANTHER" id="PTHR13411">
    <property type="entry name" value="PLASMINOGEN RECEPTOR (KT)"/>
    <property type="match status" value="1"/>
</dbReference>
<evidence type="ECO:0000313" key="1">
    <source>
        <dbReference type="EMBL" id="EDW48858.1"/>
    </source>
</evidence>
<dbReference type="GO" id="GO:0005886">
    <property type="term" value="C:plasma membrane"/>
    <property type="evidence" value="ECO:0007669"/>
    <property type="project" value="InterPro"/>
</dbReference>